<keyword evidence="1" id="KW-0645">Protease</keyword>
<dbReference type="GO" id="GO:0008237">
    <property type="term" value="F:metallopeptidase activity"/>
    <property type="evidence" value="ECO:0007669"/>
    <property type="project" value="UniProtKB-KW"/>
</dbReference>
<comment type="cofactor">
    <cofactor evidence="1 4">
        <name>Zn(2+)</name>
        <dbReference type="ChEBI" id="CHEBI:29105"/>
    </cofactor>
    <text evidence="1 4">Binds 2 Zn(2+) ions per subunit.</text>
</comment>
<feature type="binding site" evidence="4">
    <location>
        <position position="191"/>
    </location>
    <ligand>
        <name>Zn(2+)</name>
        <dbReference type="ChEBI" id="CHEBI:29105"/>
        <label>2</label>
        <note>catalytic</note>
    </ligand>
</feature>
<dbReference type="GO" id="GO:0005737">
    <property type="term" value="C:cytoplasm"/>
    <property type="evidence" value="ECO:0007669"/>
    <property type="project" value="UniProtKB-SubCell"/>
</dbReference>
<accession>A0A1G6YG90</accession>
<dbReference type="GO" id="GO:0008798">
    <property type="term" value="F:beta-aspartyl-peptidase activity"/>
    <property type="evidence" value="ECO:0007669"/>
    <property type="project" value="InterPro"/>
</dbReference>
<evidence type="ECO:0000313" key="8">
    <source>
        <dbReference type="Proteomes" id="UP000198995"/>
    </source>
</evidence>
<feature type="modified residue" description="N6-carboxylysine" evidence="5">
    <location>
        <position position="152"/>
    </location>
</feature>
<dbReference type="STRING" id="2741.SAMN04489866_10953"/>
<dbReference type="NCBIfam" id="TIGR01975">
    <property type="entry name" value="isoAsp_dipep"/>
    <property type="match status" value="1"/>
</dbReference>
<feature type="active site" description="Proton acceptor" evidence="2">
    <location>
        <position position="281"/>
    </location>
</feature>
<dbReference type="RefSeq" id="WP_091792073.1">
    <property type="nucleotide sequence ID" value="NZ_FNAF01000009.1"/>
</dbReference>
<evidence type="ECO:0000256" key="1">
    <source>
        <dbReference type="PIRNR" id="PIRNR001238"/>
    </source>
</evidence>
<dbReference type="Proteomes" id="UP000198995">
    <property type="component" value="Unassembled WGS sequence"/>
</dbReference>
<feature type="binding site" evidence="3">
    <location>
        <position position="159"/>
    </location>
    <ligand>
        <name>substrate</name>
    </ligand>
</feature>
<comment type="PTM">
    <text evidence="1">Carboxylation allows a single lysine to coordinate two zinc ions.</text>
</comment>
<dbReference type="AlphaFoldDB" id="A0A1G6YG90"/>
<feature type="binding site" description="via carbamate group" evidence="4">
    <location>
        <position position="152"/>
    </location>
    <ligand>
        <name>Zn(2+)</name>
        <dbReference type="ChEBI" id="CHEBI:29105"/>
        <label>1</label>
        <note>catalytic</note>
    </ligand>
</feature>
<proteinExistence type="inferred from homology"/>
<keyword evidence="1 4" id="KW-0479">Metal-binding</keyword>
<dbReference type="EC" id="3.4.19.-" evidence="1"/>
<comment type="similarity">
    <text evidence="1">Belongs to the peptidase M38 family.</text>
</comment>
<feature type="domain" description="Amidohydrolase-related" evidence="6">
    <location>
        <begin position="49"/>
        <end position="369"/>
    </location>
</feature>
<feature type="binding site" evidence="3">
    <location>
        <position position="127"/>
    </location>
    <ligand>
        <name>substrate</name>
    </ligand>
</feature>
<reference evidence="7 8" key="1">
    <citation type="submission" date="2016-10" db="EMBL/GenBank/DDBJ databases">
        <authorList>
            <person name="de Groot N.N."/>
        </authorList>
    </citation>
    <scope>NUCLEOTIDE SEQUENCE [LARGE SCALE GENOMIC DNA]</scope>
    <source>
        <strain evidence="7 8">DSM 20475</strain>
    </source>
</reference>
<dbReference type="InterPro" id="IPR006680">
    <property type="entry name" value="Amidohydro-rel"/>
</dbReference>
<feature type="binding site" evidence="3">
    <location>
        <position position="96"/>
    </location>
    <ligand>
        <name>substrate</name>
    </ligand>
</feature>
<dbReference type="InterPro" id="IPR010229">
    <property type="entry name" value="Pept_M38_dipep"/>
</dbReference>
<feature type="binding site" evidence="3">
    <location>
        <position position="285"/>
    </location>
    <ligand>
        <name>substrate</name>
    </ligand>
</feature>
<dbReference type="Pfam" id="PF01979">
    <property type="entry name" value="Amidohydro_1"/>
    <property type="match status" value="1"/>
</dbReference>
<feature type="binding site" evidence="4">
    <location>
        <position position="281"/>
    </location>
    <ligand>
        <name>Zn(2+)</name>
        <dbReference type="ChEBI" id="CHEBI:29105"/>
        <label>1</label>
        <note>catalytic</note>
    </ligand>
</feature>
<dbReference type="Gene3D" id="2.30.40.10">
    <property type="entry name" value="Urease, subunit C, domain 1"/>
    <property type="match status" value="1"/>
</dbReference>
<feature type="binding site" evidence="3">
    <location>
        <position position="223"/>
    </location>
    <ligand>
        <name>substrate</name>
    </ligand>
</feature>
<dbReference type="InterPro" id="IPR011059">
    <property type="entry name" value="Metal-dep_hydrolase_composite"/>
</dbReference>
<feature type="binding site" evidence="3">
    <location>
        <begin position="65"/>
        <end position="67"/>
    </location>
    <ligand>
        <name>substrate</name>
    </ligand>
</feature>
<comment type="PTM">
    <text evidence="5">Carbamylation allows a single lysine to coordinate two zinc ions.</text>
</comment>
<dbReference type="InterPro" id="IPR032466">
    <property type="entry name" value="Metal_Hydrolase"/>
</dbReference>
<dbReference type="GO" id="GO:0006508">
    <property type="term" value="P:proteolysis"/>
    <property type="evidence" value="ECO:0007669"/>
    <property type="project" value="UniProtKB-KW"/>
</dbReference>
<evidence type="ECO:0000313" key="7">
    <source>
        <dbReference type="EMBL" id="SDD88635.1"/>
    </source>
</evidence>
<feature type="binding site" evidence="4">
    <location>
        <position position="58"/>
    </location>
    <ligand>
        <name>Zn(2+)</name>
        <dbReference type="ChEBI" id="CHEBI:29105"/>
        <label>1</label>
        <note>catalytic</note>
    </ligand>
</feature>
<dbReference type="SUPFAM" id="SSF51338">
    <property type="entry name" value="Composite domain of metallo-dependent hydrolases"/>
    <property type="match status" value="1"/>
</dbReference>
<keyword evidence="1" id="KW-0482">Metalloprotease</keyword>
<keyword evidence="1" id="KW-0378">Hydrolase</keyword>
<feature type="binding site" evidence="4">
    <location>
        <position position="60"/>
    </location>
    <ligand>
        <name>Zn(2+)</name>
        <dbReference type="ChEBI" id="CHEBI:29105"/>
        <label>1</label>
        <note>catalytic</note>
    </ligand>
</feature>
<dbReference type="GO" id="GO:0046872">
    <property type="term" value="F:metal ion binding"/>
    <property type="evidence" value="ECO:0007669"/>
    <property type="project" value="UniProtKB-KW"/>
</dbReference>
<comment type="subcellular location">
    <subcellularLocation>
        <location evidence="1">Cytoplasm</location>
    </subcellularLocation>
</comment>
<dbReference type="PANTHER" id="PTHR11647:SF1">
    <property type="entry name" value="COLLAPSIN RESPONSE MEDIATOR PROTEIN"/>
    <property type="match status" value="1"/>
</dbReference>
<dbReference type="SUPFAM" id="SSF51556">
    <property type="entry name" value="Metallo-dependent hydrolases"/>
    <property type="match status" value="1"/>
</dbReference>
<comment type="function">
    <text evidence="1">Catalyzes the hydrolytic cleavage of a subset of L-isoaspartyl (L-beta-aspartyl) dipeptides. Used to degrade proteins damaged by L-isoaspartyl residues formation.</text>
</comment>
<keyword evidence="8" id="KW-1185">Reference proteome</keyword>
<keyword evidence="1 4" id="KW-0862">Zinc</keyword>
<dbReference type="InterPro" id="IPR050378">
    <property type="entry name" value="Metallo-dep_Hydrolases_sf"/>
</dbReference>
<feature type="binding site" description="via carbamate group" evidence="4">
    <location>
        <position position="152"/>
    </location>
    <ligand>
        <name>Zn(2+)</name>
        <dbReference type="ChEBI" id="CHEBI:29105"/>
        <label>2</label>
        <note>catalytic</note>
    </ligand>
</feature>
<evidence type="ECO:0000256" key="2">
    <source>
        <dbReference type="PIRSR" id="PIRSR001238-1"/>
    </source>
</evidence>
<evidence type="ECO:0000256" key="4">
    <source>
        <dbReference type="PIRSR" id="PIRSR001238-3"/>
    </source>
</evidence>
<feature type="binding site" evidence="4">
    <location>
        <position position="220"/>
    </location>
    <ligand>
        <name>Zn(2+)</name>
        <dbReference type="ChEBI" id="CHEBI:29105"/>
        <label>2</label>
        <note>catalytic</note>
    </ligand>
</feature>
<evidence type="ECO:0000256" key="5">
    <source>
        <dbReference type="PIRSR" id="PIRSR001238-50"/>
    </source>
</evidence>
<gene>
    <name evidence="7" type="ORF">SAMN04489866_10953</name>
</gene>
<dbReference type="GO" id="GO:0016810">
    <property type="term" value="F:hydrolase activity, acting on carbon-nitrogen (but not peptide) bonds"/>
    <property type="evidence" value="ECO:0007669"/>
    <property type="project" value="InterPro"/>
</dbReference>
<sequence length="377" mass="40900">MYCIYGADVYTPEAIGKQTIYISDEKIVAVDKGKPYGPLTEIIDGENLIIVPGFIDLHVHITGAGGEAGMASRTPELSIQAMLDAGITTVGGLLGTDTVTRSLENLLGKARGLTEEGVSAVIYTGGYNFPSPTLTGNIRKDIFLIPEVHGVKLSLADHRSSYPERIEIERILSDVRVGGMLRNKIFQLHIHIGDEMERLSILRRISEDRPHLAAHITATHLNRSEEVYQDGLLLVNKGANMDISTGLTSKNLHADTLTASEAVKRYVDKKLPLSNLTLSSDGNGSAAEYGIDGSIIGMSASSLNSLYEEFKIIVQEKILPLEGALKLITCNPAVRLGLDKKGKIAEGMDADILLLRKDLSIHSVIARGKCIYKNKDI</sequence>
<evidence type="ECO:0000256" key="3">
    <source>
        <dbReference type="PIRSR" id="PIRSR001238-2"/>
    </source>
</evidence>
<dbReference type="OrthoDB" id="9775607at2"/>
<protein>
    <recommendedName>
        <fullName evidence="1">Isoaspartyl dipeptidase</fullName>
        <ecNumber evidence="1">3.4.19.-</ecNumber>
    </recommendedName>
</protein>
<dbReference type="EMBL" id="FNAF01000009">
    <property type="protein sequence ID" value="SDD88635.1"/>
    <property type="molecule type" value="Genomic_DNA"/>
</dbReference>
<dbReference type="PIRSF" id="PIRSF001238">
    <property type="entry name" value="IadA"/>
    <property type="match status" value="1"/>
</dbReference>
<name>A0A1G6YG90_PEPNI</name>
<dbReference type="PANTHER" id="PTHR11647">
    <property type="entry name" value="HYDRANTOINASE/DIHYDROPYRIMIDINASE FAMILY MEMBER"/>
    <property type="match status" value="1"/>
</dbReference>
<dbReference type="Gene3D" id="3.20.20.140">
    <property type="entry name" value="Metal-dependent hydrolases"/>
    <property type="match status" value="1"/>
</dbReference>
<organism evidence="7 8">
    <name type="scientific">Peptococcus niger</name>
    <dbReference type="NCBI Taxonomy" id="2741"/>
    <lineage>
        <taxon>Bacteria</taxon>
        <taxon>Bacillati</taxon>
        <taxon>Bacillota</taxon>
        <taxon>Clostridia</taxon>
        <taxon>Eubacteriales</taxon>
        <taxon>Peptococcaceae</taxon>
        <taxon>Peptococcus</taxon>
    </lineage>
</organism>
<evidence type="ECO:0000259" key="6">
    <source>
        <dbReference type="Pfam" id="PF01979"/>
    </source>
</evidence>